<evidence type="ECO:0000256" key="4">
    <source>
        <dbReference type="ARBA" id="ARBA00022741"/>
    </source>
</evidence>
<dbReference type="InterPro" id="IPR005259">
    <property type="entry name" value="PriA"/>
</dbReference>
<dbReference type="HAMAP" id="MF_00983">
    <property type="entry name" value="PriA"/>
    <property type="match status" value="1"/>
</dbReference>
<dbReference type="Gene3D" id="3.40.1440.60">
    <property type="entry name" value="PriA, 3(prime) DNA-binding domain"/>
    <property type="match status" value="1"/>
</dbReference>
<name>A0ABY7U9Z9_9CORY</name>
<feature type="binding site" evidence="8">
    <location>
        <position position="421"/>
    </location>
    <ligand>
        <name>Zn(2+)</name>
        <dbReference type="ChEBI" id="CHEBI:29105"/>
        <label>2</label>
    </ligand>
</feature>
<feature type="binding site" evidence="8">
    <location>
        <position position="433"/>
    </location>
    <ligand>
        <name>Zn(2+)</name>
        <dbReference type="ChEBI" id="CHEBI:29105"/>
        <label>1</label>
    </ligand>
</feature>
<keyword evidence="3 8" id="KW-0479">Metal-binding</keyword>
<evidence type="ECO:0000256" key="9">
    <source>
        <dbReference type="SAM" id="MobiDB-lite"/>
    </source>
</evidence>
<organism evidence="11 12">
    <name type="scientific">Corynebacterium massiliense DSM 45435</name>
    <dbReference type="NCBI Taxonomy" id="1121364"/>
    <lineage>
        <taxon>Bacteria</taxon>
        <taxon>Bacillati</taxon>
        <taxon>Actinomycetota</taxon>
        <taxon>Actinomycetes</taxon>
        <taxon>Mycobacteriales</taxon>
        <taxon>Corynebacteriaceae</taxon>
        <taxon>Corynebacterium</taxon>
    </lineage>
</organism>
<dbReference type="InterPro" id="IPR041222">
    <property type="entry name" value="PriA_3primeBD"/>
</dbReference>
<comment type="similarity">
    <text evidence="8">Belongs to the helicase family. PriA subfamily.</text>
</comment>
<dbReference type="Gene3D" id="3.40.50.300">
    <property type="entry name" value="P-loop containing nucleotide triphosphate hydrolases"/>
    <property type="match status" value="1"/>
</dbReference>
<comment type="subunit">
    <text evidence="8">Component of the replication restart primosome.</text>
</comment>
<dbReference type="SUPFAM" id="SSF52540">
    <property type="entry name" value="P-loop containing nucleoside triphosphate hydrolases"/>
    <property type="match status" value="1"/>
</dbReference>
<keyword evidence="5 8" id="KW-0862">Zinc</keyword>
<feature type="binding site" evidence="8">
    <location>
        <position position="388"/>
    </location>
    <ligand>
        <name>Zn(2+)</name>
        <dbReference type="ChEBI" id="CHEBI:29105"/>
        <label>1</label>
    </ligand>
</feature>
<evidence type="ECO:0000256" key="8">
    <source>
        <dbReference type="HAMAP-Rule" id="MF_00983"/>
    </source>
</evidence>
<sequence length="676" mass="71669">MPKKIPAATAPVARVLPLLTVAHLDRGFDYLVAEDDSAAAQPGVKVRIRFNGKLQDAIVLERLGRSDFSGDLRFIDRVISPYVVYPPAIAQLIESLANRYGGTRPDIIRSAIPPRHARAEESDLDTPWESFGEVREPDLSGWEDYIFGRSFVDAVLAGTTSRAAWQLPPGDSWLGALAALATKVAVDGGGVLLVVPDQKTVDLLESHLREHLAAKQVAVLTNSLGPQARYRRYLSALTGQARIVLGTRSAAFAPVQNLRLAVVLDDGDDSLVDNKKPYVHAREVLTTRSAVEGCSLIIGGVARTAETQYLVESGWVHDLLPAESTLAGTVPRVVAVGPYGLSLGRDVSGGDPSSIAGSAFQAMRAALDRGEAVLVQSPRKGYIPVLACGNCHAAARCRHCNGPLGLPTSEGGRNEASAPTCRWCGRIALRFRCADCGGSRLRAIVLGSDRTAEELGKVFPSTRVVVSGGNRIVEELDDKPALVIATPGAEPRISGGAYGAVVLADTGALLNRQDLRATEEALATWGRAAALCRPADNGGAVIVVADPELEPVGFLTRWAFADAAAAELAARRQVGFPPAVHMAAVDGPDAGLDAFSSLVELPANAEILGPVPLGQADPLPGEYDAQRFGPPQRLLVRTPPGPRSELGRALRRANAQRSARKNDLPMRIQVDPIHVG</sequence>
<keyword evidence="12" id="KW-1185">Reference proteome</keyword>
<evidence type="ECO:0000256" key="6">
    <source>
        <dbReference type="ARBA" id="ARBA00022840"/>
    </source>
</evidence>
<dbReference type="PANTHER" id="PTHR30580:SF0">
    <property type="entry name" value="PRIMOSOMAL PROTEIN N"/>
    <property type="match status" value="1"/>
</dbReference>
<feature type="binding site" evidence="8">
    <location>
        <position position="397"/>
    </location>
    <ligand>
        <name>Zn(2+)</name>
        <dbReference type="ChEBI" id="CHEBI:29105"/>
        <label>2</label>
    </ligand>
</feature>
<accession>A0ABY7U9Z9</accession>
<dbReference type="Pfam" id="PF17764">
    <property type="entry name" value="PriA_3primeBD"/>
    <property type="match status" value="1"/>
</dbReference>
<feature type="binding site" evidence="8">
    <location>
        <position position="436"/>
    </location>
    <ligand>
        <name>Zn(2+)</name>
        <dbReference type="ChEBI" id="CHEBI:29105"/>
        <label>1</label>
    </ligand>
</feature>
<evidence type="ECO:0000259" key="10">
    <source>
        <dbReference type="Pfam" id="PF17764"/>
    </source>
</evidence>
<keyword evidence="11" id="KW-0378">Hydrolase</keyword>
<evidence type="ECO:0000256" key="5">
    <source>
        <dbReference type="ARBA" id="ARBA00022833"/>
    </source>
</evidence>
<evidence type="ECO:0000256" key="2">
    <source>
        <dbReference type="ARBA" id="ARBA00022705"/>
    </source>
</evidence>
<reference evidence="11 12" key="1">
    <citation type="submission" date="2020-10" db="EMBL/GenBank/DDBJ databases">
        <title>Complete genome sequence of Corynebacterium massiliense DSM 45435, type strain of Corynebacterium massiliense.</title>
        <authorList>
            <person name="Busche T."/>
            <person name="Kalinowski J."/>
            <person name="Ruckert C."/>
        </authorList>
    </citation>
    <scope>NUCLEOTIDE SEQUENCE [LARGE SCALE GENOMIC DNA]</scope>
    <source>
        <strain evidence="11 12">DSM 45435</strain>
    </source>
</reference>
<dbReference type="InterPro" id="IPR042115">
    <property type="entry name" value="PriA_3primeBD_sf"/>
</dbReference>
<gene>
    <name evidence="8 11" type="primary">priA</name>
    <name evidence="11" type="ORF">CMASS_05685</name>
</gene>
<dbReference type="Proteomes" id="UP001220064">
    <property type="component" value="Chromosome"/>
</dbReference>
<evidence type="ECO:0000313" key="11">
    <source>
        <dbReference type="EMBL" id="WCZ32578.1"/>
    </source>
</evidence>
<dbReference type="PANTHER" id="PTHR30580">
    <property type="entry name" value="PRIMOSOMAL PROTEIN N"/>
    <property type="match status" value="1"/>
</dbReference>
<evidence type="ECO:0000256" key="7">
    <source>
        <dbReference type="ARBA" id="ARBA00023125"/>
    </source>
</evidence>
<evidence type="ECO:0000256" key="1">
    <source>
        <dbReference type="ARBA" id="ARBA00022515"/>
    </source>
</evidence>
<protein>
    <recommendedName>
        <fullName evidence="8">Probable replication restart protein PriA</fullName>
    </recommendedName>
    <alternativeName>
        <fullName evidence="8">Putative ATP-dependent DNA helicase PriA</fullName>
    </alternativeName>
</protein>
<keyword evidence="2 8" id="KW-0235">DNA replication</keyword>
<dbReference type="InterPro" id="IPR027417">
    <property type="entry name" value="P-loop_NTPase"/>
</dbReference>
<evidence type="ECO:0000256" key="3">
    <source>
        <dbReference type="ARBA" id="ARBA00022723"/>
    </source>
</evidence>
<feature type="region of interest" description="Disordered" evidence="9">
    <location>
        <begin position="653"/>
        <end position="676"/>
    </location>
</feature>
<keyword evidence="6 8" id="KW-0067">ATP-binding</keyword>
<keyword evidence="1 8" id="KW-0639">Primosome</keyword>
<proteinExistence type="inferred from homology"/>
<feature type="binding site" evidence="8">
    <location>
        <position position="391"/>
    </location>
    <ligand>
        <name>Zn(2+)</name>
        <dbReference type="ChEBI" id="CHEBI:29105"/>
        <label>1</label>
    </ligand>
</feature>
<evidence type="ECO:0000313" key="12">
    <source>
        <dbReference type="Proteomes" id="UP001220064"/>
    </source>
</evidence>
<dbReference type="RefSeq" id="WP_022862052.1">
    <property type="nucleotide sequence ID" value="NZ_ATVG01000001.1"/>
</dbReference>
<dbReference type="NCBIfam" id="NF011455">
    <property type="entry name" value="PRK14873.1-5"/>
    <property type="match status" value="1"/>
</dbReference>
<dbReference type="EMBL" id="CP063189">
    <property type="protein sequence ID" value="WCZ32578.1"/>
    <property type="molecule type" value="Genomic_DNA"/>
</dbReference>
<comment type="function">
    <text evidence="8">Initiates the restart of stalled replication forks, which reloads the replicative helicase on sites other than the origin of replication. Recognizes and binds to abandoned replication forks and remodels them to uncover a helicase loading site. Promotes assembly of the primosome at these replication forks.</text>
</comment>
<feature type="domain" description="Primosomal protein N' 3' DNA-binding" evidence="10">
    <location>
        <begin position="21"/>
        <end position="113"/>
    </location>
</feature>
<feature type="binding site" evidence="8">
    <location>
        <position position="400"/>
    </location>
    <ligand>
        <name>Zn(2+)</name>
        <dbReference type="ChEBI" id="CHEBI:29105"/>
        <label>2</label>
    </ligand>
</feature>
<feature type="binding site" evidence="8">
    <location>
        <position position="424"/>
    </location>
    <ligand>
        <name>Zn(2+)</name>
        <dbReference type="ChEBI" id="CHEBI:29105"/>
        <label>2</label>
    </ligand>
</feature>
<keyword evidence="7 8" id="KW-0238">DNA-binding</keyword>
<keyword evidence="4 8" id="KW-0547">Nucleotide-binding</keyword>
<comment type="caution">
    <text evidence="8">As this protein does not have any detectable helicase domains, it probably does not have helicase activity.</text>
</comment>
<comment type="cofactor">
    <cofactor evidence="8">
        <name>Zn(2+)</name>
        <dbReference type="ChEBI" id="CHEBI:29105"/>
    </cofactor>
    <text evidence="8">Binds 2 zinc ions per subunit.</text>
</comment>
<dbReference type="GO" id="GO:0016787">
    <property type="term" value="F:hydrolase activity"/>
    <property type="evidence" value="ECO:0007669"/>
    <property type="project" value="UniProtKB-KW"/>
</dbReference>